<evidence type="ECO:0000256" key="5">
    <source>
        <dbReference type="ARBA" id="ARBA00023136"/>
    </source>
</evidence>
<keyword evidence="5 6" id="KW-0472">Membrane</keyword>
<dbReference type="GO" id="GO:0005886">
    <property type="term" value="C:plasma membrane"/>
    <property type="evidence" value="ECO:0007669"/>
    <property type="project" value="UniProtKB-SubCell"/>
</dbReference>
<dbReference type="InterPro" id="IPR050367">
    <property type="entry name" value="APC_superfamily"/>
</dbReference>
<sequence>MSNFPETTTPSAPLKRRVGLWLLLLYGLGNILGAGIYVLVGKVAGVAGGATAWAFVLASAGVAFTVFSYAELAARYPVSAGVAVYLYQAFNRPWLSLFVGLLVMVSGITSAATISHGFVGYVQVFWDLPTVPLICGLIVVLGGIAIWGISESVKVVALLTVAEAGGLVLIVMFGGHYAITVEPLIQALPTSPGLSGVVVGAFLAFYAFIGFEDMVNIAEEVKRPERNLPLAALLALLIATVLYALVSVVATSVISPAELAASDAPLALIYERSTGASPLPIVAISLFAVVNGALIQIIMGARMLYGMARQGWLPSVLGQVWQPTATPVIATVLVVVLTLVFALAMPLERLAELTSLLVLLIFVMVNGALLRIKRRQPLVEGVRCYPLWVPAVGLAISVGFIAARWLLV</sequence>
<evidence type="ECO:0000256" key="6">
    <source>
        <dbReference type="SAM" id="Phobius"/>
    </source>
</evidence>
<feature type="transmembrane region" description="Helical" evidence="6">
    <location>
        <begin position="20"/>
        <end position="40"/>
    </location>
</feature>
<protein>
    <submittedName>
        <fullName evidence="7">Amino acid permease</fullName>
    </submittedName>
</protein>
<evidence type="ECO:0000256" key="2">
    <source>
        <dbReference type="ARBA" id="ARBA00022475"/>
    </source>
</evidence>
<organism evidence="7 8">
    <name type="scientific">Spongiibacter nanhainus</name>
    <dbReference type="NCBI Taxonomy" id="2794344"/>
    <lineage>
        <taxon>Bacteria</taxon>
        <taxon>Pseudomonadati</taxon>
        <taxon>Pseudomonadota</taxon>
        <taxon>Gammaproteobacteria</taxon>
        <taxon>Cellvibrionales</taxon>
        <taxon>Spongiibacteraceae</taxon>
        <taxon>Spongiibacter</taxon>
    </lineage>
</organism>
<keyword evidence="3 6" id="KW-0812">Transmembrane</keyword>
<feature type="transmembrane region" description="Helical" evidence="6">
    <location>
        <begin position="94"/>
        <end position="119"/>
    </location>
</feature>
<evidence type="ECO:0000313" key="7">
    <source>
        <dbReference type="EMBL" id="QQD16965.1"/>
    </source>
</evidence>
<keyword evidence="4 6" id="KW-1133">Transmembrane helix</keyword>
<feature type="transmembrane region" description="Helical" evidence="6">
    <location>
        <begin position="353"/>
        <end position="372"/>
    </location>
</feature>
<dbReference type="PIRSF" id="PIRSF006060">
    <property type="entry name" value="AA_transporter"/>
    <property type="match status" value="1"/>
</dbReference>
<dbReference type="GO" id="GO:0022857">
    <property type="term" value="F:transmembrane transporter activity"/>
    <property type="evidence" value="ECO:0007669"/>
    <property type="project" value="InterPro"/>
</dbReference>
<reference evidence="7 8" key="1">
    <citation type="submission" date="2020-12" db="EMBL/GenBank/DDBJ databases">
        <authorList>
            <person name="Shan Y."/>
        </authorList>
    </citation>
    <scope>NUCLEOTIDE SEQUENCE [LARGE SCALE GENOMIC DNA]</scope>
    <source>
        <strain evidence="8">csc3.9</strain>
    </source>
</reference>
<feature type="transmembrane region" description="Helical" evidence="6">
    <location>
        <begin position="131"/>
        <end position="149"/>
    </location>
</feature>
<comment type="subcellular location">
    <subcellularLocation>
        <location evidence="1">Cell membrane</location>
        <topology evidence="1">Multi-pass membrane protein</topology>
    </subcellularLocation>
</comment>
<feature type="transmembrane region" description="Helical" evidence="6">
    <location>
        <begin position="156"/>
        <end position="179"/>
    </location>
</feature>
<feature type="transmembrane region" description="Helical" evidence="6">
    <location>
        <begin position="281"/>
        <end position="305"/>
    </location>
</feature>
<evidence type="ECO:0000313" key="8">
    <source>
        <dbReference type="Proteomes" id="UP000596063"/>
    </source>
</evidence>
<dbReference type="InterPro" id="IPR002293">
    <property type="entry name" value="AA/rel_permease1"/>
</dbReference>
<accession>A0A7T4QY67</accession>
<gene>
    <name evidence="7" type="ORF">I6N98_11295</name>
</gene>
<feature type="transmembrane region" description="Helical" evidence="6">
    <location>
        <begin position="52"/>
        <end position="73"/>
    </location>
</feature>
<dbReference type="EMBL" id="CP066167">
    <property type="protein sequence ID" value="QQD16965.1"/>
    <property type="molecule type" value="Genomic_DNA"/>
</dbReference>
<dbReference type="AlphaFoldDB" id="A0A7T4QY67"/>
<dbReference type="KEGG" id="snan:I6N98_11295"/>
<dbReference type="PANTHER" id="PTHR42770:SF7">
    <property type="entry name" value="MEMBRANE PROTEIN"/>
    <property type="match status" value="1"/>
</dbReference>
<dbReference type="Proteomes" id="UP000596063">
    <property type="component" value="Chromosome"/>
</dbReference>
<keyword evidence="8" id="KW-1185">Reference proteome</keyword>
<name>A0A7T4QY67_9GAMM</name>
<keyword evidence="2" id="KW-1003">Cell membrane</keyword>
<feature type="transmembrane region" description="Helical" evidence="6">
    <location>
        <begin position="191"/>
        <end position="209"/>
    </location>
</feature>
<dbReference type="RefSeq" id="WP_198568467.1">
    <property type="nucleotide sequence ID" value="NZ_CP066167.1"/>
</dbReference>
<dbReference type="Pfam" id="PF13520">
    <property type="entry name" value="AA_permease_2"/>
    <property type="match status" value="1"/>
</dbReference>
<dbReference type="PANTHER" id="PTHR42770">
    <property type="entry name" value="AMINO ACID TRANSPORTER-RELATED"/>
    <property type="match status" value="1"/>
</dbReference>
<feature type="transmembrane region" description="Helical" evidence="6">
    <location>
        <begin position="230"/>
        <end position="254"/>
    </location>
</feature>
<evidence type="ECO:0000256" key="4">
    <source>
        <dbReference type="ARBA" id="ARBA00022989"/>
    </source>
</evidence>
<feature type="transmembrane region" description="Helical" evidence="6">
    <location>
        <begin position="325"/>
        <end position="347"/>
    </location>
</feature>
<evidence type="ECO:0000256" key="1">
    <source>
        <dbReference type="ARBA" id="ARBA00004651"/>
    </source>
</evidence>
<dbReference type="Gene3D" id="1.20.1740.10">
    <property type="entry name" value="Amino acid/polyamine transporter I"/>
    <property type="match status" value="1"/>
</dbReference>
<feature type="transmembrane region" description="Helical" evidence="6">
    <location>
        <begin position="384"/>
        <end position="407"/>
    </location>
</feature>
<evidence type="ECO:0000256" key="3">
    <source>
        <dbReference type="ARBA" id="ARBA00022692"/>
    </source>
</evidence>
<proteinExistence type="predicted"/>